<evidence type="ECO:0000256" key="1">
    <source>
        <dbReference type="SAM" id="MobiDB-lite"/>
    </source>
</evidence>
<evidence type="ECO:0000313" key="3">
    <source>
        <dbReference type="Proteomes" id="UP000784294"/>
    </source>
</evidence>
<feature type="compositionally biased region" description="Pro residues" evidence="1">
    <location>
        <begin position="206"/>
        <end position="229"/>
    </location>
</feature>
<accession>A0A448X0T2</accession>
<feature type="non-terminal residue" evidence="2">
    <location>
        <position position="229"/>
    </location>
</feature>
<dbReference type="AlphaFoldDB" id="A0A448X0T2"/>
<organism evidence="2 3">
    <name type="scientific">Protopolystoma xenopodis</name>
    <dbReference type="NCBI Taxonomy" id="117903"/>
    <lineage>
        <taxon>Eukaryota</taxon>
        <taxon>Metazoa</taxon>
        <taxon>Spiralia</taxon>
        <taxon>Lophotrochozoa</taxon>
        <taxon>Platyhelminthes</taxon>
        <taxon>Monogenea</taxon>
        <taxon>Polyopisthocotylea</taxon>
        <taxon>Polystomatidea</taxon>
        <taxon>Polystomatidae</taxon>
        <taxon>Protopolystoma</taxon>
    </lineage>
</organism>
<reference evidence="2" key="1">
    <citation type="submission" date="2018-11" db="EMBL/GenBank/DDBJ databases">
        <authorList>
            <consortium name="Pathogen Informatics"/>
        </authorList>
    </citation>
    <scope>NUCLEOTIDE SEQUENCE</scope>
</reference>
<dbReference type="Proteomes" id="UP000784294">
    <property type="component" value="Unassembled WGS sequence"/>
</dbReference>
<comment type="caution">
    <text evidence="2">The sequence shown here is derived from an EMBL/GenBank/DDBJ whole genome shotgun (WGS) entry which is preliminary data.</text>
</comment>
<feature type="region of interest" description="Disordered" evidence="1">
    <location>
        <begin position="199"/>
        <end position="229"/>
    </location>
</feature>
<dbReference type="EMBL" id="CAAALY010071417">
    <property type="protein sequence ID" value="VEL25061.1"/>
    <property type="molecule type" value="Genomic_DNA"/>
</dbReference>
<keyword evidence="3" id="KW-1185">Reference proteome</keyword>
<dbReference type="Gene3D" id="3.40.50.1820">
    <property type="entry name" value="alpha/beta hydrolase"/>
    <property type="match status" value="1"/>
</dbReference>
<dbReference type="SUPFAM" id="SSF53474">
    <property type="entry name" value="alpha/beta-Hydrolases"/>
    <property type="match status" value="1"/>
</dbReference>
<evidence type="ECO:0000313" key="2">
    <source>
        <dbReference type="EMBL" id="VEL25061.1"/>
    </source>
</evidence>
<dbReference type="InterPro" id="IPR029058">
    <property type="entry name" value="AB_hydrolase_fold"/>
</dbReference>
<proteinExistence type="predicted"/>
<name>A0A448X0T2_9PLAT</name>
<gene>
    <name evidence="2" type="ORF">PXEA_LOCUS18501</name>
</gene>
<protein>
    <submittedName>
        <fullName evidence="2">Uncharacterized protein</fullName>
    </submittedName>
</protein>
<sequence>MDPVTLVTQLDSVTEAYARRRRLLIESCILPSLGVQKVGRSLPSYVGGARVYLSVPMRPTLDGHFMPGPVARLFEAGSSGYLKRAPQLLAGLNKNEGMFFLLYGLGINDTYLVQPDGQVILPEALKTAAWAQYTRSQQAEKVADFAWLIAAHILPDVCLRLPALFGLPLYQYALPSRVFSRRQRTKFGQLADIKVRYHTPHHQASPSPPPPPPPHSFPPPLPLPPLPPH</sequence>